<evidence type="ECO:0000256" key="1">
    <source>
        <dbReference type="SAM" id="Phobius"/>
    </source>
</evidence>
<feature type="transmembrane region" description="Helical" evidence="1">
    <location>
        <begin position="6"/>
        <end position="23"/>
    </location>
</feature>
<proteinExistence type="predicted"/>
<evidence type="ECO:0008006" key="4">
    <source>
        <dbReference type="Google" id="ProtNLM"/>
    </source>
</evidence>
<evidence type="ECO:0000313" key="2">
    <source>
        <dbReference type="EMBL" id="GFO89254.1"/>
    </source>
</evidence>
<evidence type="ECO:0000313" key="3">
    <source>
        <dbReference type="Proteomes" id="UP000620147"/>
    </source>
</evidence>
<dbReference type="RefSeq" id="WP_158578296.1">
    <property type="nucleotide sequence ID" value="NZ_BLYJ01000040.1"/>
</dbReference>
<protein>
    <recommendedName>
        <fullName evidence="4">ATP synthase F0 subunit B</fullName>
    </recommendedName>
</protein>
<dbReference type="EMBL" id="BLYJ01000040">
    <property type="protein sequence ID" value="GFO89254.1"/>
    <property type="molecule type" value="Genomic_DNA"/>
</dbReference>
<keyword evidence="1" id="KW-1133">Transmembrane helix</keyword>
<name>A0ABQ1E2R1_9FIRM</name>
<keyword evidence="3" id="KW-1185">Reference proteome</keyword>
<keyword evidence="1" id="KW-0472">Membrane</keyword>
<organism evidence="2 3">
    <name type="scientific">Butyricicoccus faecihominis</name>
    <dbReference type="NCBI Taxonomy" id="1712515"/>
    <lineage>
        <taxon>Bacteria</taxon>
        <taxon>Bacillati</taxon>
        <taxon>Bacillota</taxon>
        <taxon>Clostridia</taxon>
        <taxon>Eubacteriales</taxon>
        <taxon>Butyricicoccaceae</taxon>
        <taxon>Butyricicoccus</taxon>
    </lineage>
</organism>
<reference evidence="2 3" key="1">
    <citation type="submission" date="2020-06" db="EMBL/GenBank/DDBJ databases">
        <title>Characterization of fructooligosaccharide metabolism and fructooligosaccharide-degrading enzymes in human commensal butyrate producers.</title>
        <authorList>
            <person name="Tanno H."/>
            <person name="Fujii T."/>
            <person name="Hirano K."/>
            <person name="Maeno S."/>
            <person name="Tonozuka T."/>
            <person name="Sakamoto M."/>
            <person name="Ohkuma M."/>
            <person name="Tochio T."/>
            <person name="Endo A."/>
        </authorList>
    </citation>
    <scope>NUCLEOTIDE SEQUENCE [LARGE SCALE GENOMIC DNA]</scope>
    <source>
        <strain evidence="2 3">JCM 31056</strain>
    </source>
</reference>
<accession>A0ABQ1E2R1</accession>
<gene>
    <name evidence="2" type="ORF">BUFA31_24180</name>
</gene>
<keyword evidence="1" id="KW-0812">Transmembrane</keyword>
<sequence>MTITDLLVNLDCILWLVLFFLVLHRVHFWDGKFSELHEELLRTIREEDKK</sequence>
<comment type="caution">
    <text evidence="2">The sequence shown here is derived from an EMBL/GenBank/DDBJ whole genome shotgun (WGS) entry which is preliminary data.</text>
</comment>
<dbReference type="Proteomes" id="UP000620147">
    <property type="component" value="Unassembled WGS sequence"/>
</dbReference>